<dbReference type="EMBL" id="SHKW01000001">
    <property type="protein sequence ID" value="RZU39318.1"/>
    <property type="molecule type" value="Genomic_DNA"/>
</dbReference>
<name>A0A4Q7YPJ5_9BACT</name>
<organism evidence="1 2">
    <name type="scientific">Edaphobacter modestus</name>
    <dbReference type="NCBI Taxonomy" id="388466"/>
    <lineage>
        <taxon>Bacteria</taxon>
        <taxon>Pseudomonadati</taxon>
        <taxon>Acidobacteriota</taxon>
        <taxon>Terriglobia</taxon>
        <taxon>Terriglobales</taxon>
        <taxon>Acidobacteriaceae</taxon>
        <taxon>Edaphobacter</taxon>
    </lineage>
</organism>
<evidence type="ECO:0000313" key="2">
    <source>
        <dbReference type="Proteomes" id="UP000292958"/>
    </source>
</evidence>
<comment type="caution">
    <text evidence="1">The sequence shown here is derived from an EMBL/GenBank/DDBJ whole genome shotgun (WGS) entry which is preliminary data.</text>
</comment>
<accession>A0A4Q7YPJ5</accession>
<gene>
    <name evidence="1" type="ORF">BDD14_0687</name>
</gene>
<protein>
    <submittedName>
        <fullName evidence="1">Uncharacterized protein</fullName>
    </submittedName>
</protein>
<dbReference type="Proteomes" id="UP000292958">
    <property type="component" value="Unassembled WGS sequence"/>
</dbReference>
<reference evidence="1 2" key="1">
    <citation type="submission" date="2019-02" db="EMBL/GenBank/DDBJ databases">
        <title>Genomic Encyclopedia of Archaeal and Bacterial Type Strains, Phase II (KMG-II): from individual species to whole genera.</title>
        <authorList>
            <person name="Goeker M."/>
        </authorList>
    </citation>
    <scope>NUCLEOTIDE SEQUENCE [LARGE SCALE GENOMIC DNA]</scope>
    <source>
        <strain evidence="1 2">DSM 18101</strain>
    </source>
</reference>
<evidence type="ECO:0000313" key="1">
    <source>
        <dbReference type="EMBL" id="RZU39318.1"/>
    </source>
</evidence>
<dbReference type="RefSeq" id="WP_130417545.1">
    <property type="nucleotide sequence ID" value="NZ_SHKW01000001.1"/>
</dbReference>
<dbReference type="AlphaFoldDB" id="A0A4Q7YPJ5"/>
<keyword evidence="2" id="KW-1185">Reference proteome</keyword>
<sequence>MIYFLEHDSGGNIYHAACYPTATIVPLVNVVSLKNADGTPKVLAEPVGITADTYNTLIADGISNYTFDATTGKITKKAVTPSA</sequence>
<proteinExistence type="predicted"/>